<organism evidence="7 8">
    <name type="scientific">Cytobacillus purgationiresistens</name>
    <dbReference type="NCBI Taxonomy" id="863449"/>
    <lineage>
        <taxon>Bacteria</taxon>
        <taxon>Bacillati</taxon>
        <taxon>Bacillota</taxon>
        <taxon>Bacilli</taxon>
        <taxon>Bacillales</taxon>
        <taxon>Bacillaceae</taxon>
        <taxon>Cytobacillus</taxon>
    </lineage>
</organism>
<comment type="similarity">
    <text evidence="1">Belongs to the carbohydrate kinase PfkB family.</text>
</comment>
<dbReference type="SUPFAM" id="SSF53613">
    <property type="entry name" value="Ribokinase-like"/>
    <property type="match status" value="1"/>
</dbReference>
<dbReference type="PANTHER" id="PTHR43085">
    <property type="entry name" value="HEXOKINASE FAMILY MEMBER"/>
    <property type="match status" value="1"/>
</dbReference>
<proteinExistence type="inferred from homology"/>
<dbReference type="Pfam" id="PF00294">
    <property type="entry name" value="PfkB"/>
    <property type="match status" value="1"/>
</dbReference>
<feature type="domain" description="Carbohydrate kinase PfkB" evidence="6">
    <location>
        <begin position="6"/>
        <end position="296"/>
    </location>
</feature>
<dbReference type="Proteomes" id="UP001238088">
    <property type="component" value="Unassembled WGS sequence"/>
</dbReference>
<evidence type="ECO:0000256" key="1">
    <source>
        <dbReference type="ARBA" id="ARBA00010688"/>
    </source>
</evidence>
<dbReference type="PROSITE" id="PS00584">
    <property type="entry name" value="PFKB_KINASES_2"/>
    <property type="match status" value="1"/>
</dbReference>
<dbReference type="InterPro" id="IPR002173">
    <property type="entry name" value="Carboh/pur_kinase_PfkB_CS"/>
</dbReference>
<dbReference type="EMBL" id="JAUSUB010000001">
    <property type="protein sequence ID" value="MDQ0268245.1"/>
    <property type="molecule type" value="Genomic_DNA"/>
</dbReference>
<keyword evidence="8" id="KW-1185">Reference proteome</keyword>
<accession>A0ABU0AB44</accession>
<evidence type="ECO:0000313" key="7">
    <source>
        <dbReference type="EMBL" id="MDQ0268245.1"/>
    </source>
</evidence>
<sequence length="298" mass="33632">MIKNGVISLGEVIIDYIATDKSNTDYHRFLGGATVNVAVHIARYNFPSYYLTKLGMDEESLFVEAEFYKEKVKLNGCVRSETKQLCEVYVHQDEAGDRYFHSYKNPTPEEWLLESQIDAQIFNQSKVFYFGSGTLFHPISRRTTEAAMEYAKNNELFIAFDTNIRMKRWQSEVECKQTITGFLQQADLVKMAEDELLFLTGASSLKESIEATFKWEIPYLFITRGENGACVVNEGKVIDVAKVQVRPVDTTGAGDAFMAALIGCFHEYGTPATDDHLKSYLTFANEAGARTVTKLGSF</sequence>
<comment type="caution">
    <text evidence="7">The sequence shown here is derived from an EMBL/GenBank/DDBJ whole genome shotgun (WGS) entry which is preliminary data.</text>
</comment>
<dbReference type="RefSeq" id="WP_307470849.1">
    <property type="nucleotide sequence ID" value="NZ_JAUSUB010000001.1"/>
</dbReference>
<dbReference type="EC" id="2.7.1.4" evidence="7"/>
<keyword evidence="5" id="KW-0067">ATP-binding</keyword>
<keyword evidence="3" id="KW-0547">Nucleotide-binding</keyword>
<evidence type="ECO:0000256" key="2">
    <source>
        <dbReference type="ARBA" id="ARBA00022679"/>
    </source>
</evidence>
<dbReference type="PANTHER" id="PTHR43085:SF1">
    <property type="entry name" value="PSEUDOURIDINE KINASE-RELATED"/>
    <property type="match status" value="1"/>
</dbReference>
<dbReference type="CDD" id="cd01167">
    <property type="entry name" value="bac_FRK"/>
    <property type="match status" value="1"/>
</dbReference>
<protein>
    <submittedName>
        <fullName evidence="7">Fructokinase</fullName>
        <ecNumber evidence="7">2.7.1.4</ecNumber>
    </submittedName>
</protein>
<evidence type="ECO:0000256" key="4">
    <source>
        <dbReference type="ARBA" id="ARBA00022777"/>
    </source>
</evidence>
<dbReference type="Gene3D" id="3.40.1190.20">
    <property type="match status" value="1"/>
</dbReference>
<keyword evidence="2 7" id="KW-0808">Transferase</keyword>
<reference evidence="7 8" key="1">
    <citation type="submission" date="2023-07" db="EMBL/GenBank/DDBJ databases">
        <title>Genomic Encyclopedia of Type Strains, Phase IV (KMG-IV): sequencing the most valuable type-strain genomes for metagenomic binning, comparative biology and taxonomic classification.</title>
        <authorList>
            <person name="Goeker M."/>
        </authorList>
    </citation>
    <scope>NUCLEOTIDE SEQUENCE [LARGE SCALE GENOMIC DNA]</scope>
    <source>
        <strain evidence="7 8">DSM 23494</strain>
    </source>
</reference>
<evidence type="ECO:0000256" key="3">
    <source>
        <dbReference type="ARBA" id="ARBA00022741"/>
    </source>
</evidence>
<keyword evidence="4" id="KW-0418">Kinase</keyword>
<name>A0ABU0AB44_9BACI</name>
<evidence type="ECO:0000256" key="5">
    <source>
        <dbReference type="ARBA" id="ARBA00022840"/>
    </source>
</evidence>
<evidence type="ECO:0000313" key="8">
    <source>
        <dbReference type="Proteomes" id="UP001238088"/>
    </source>
</evidence>
<evidence type="ECO:0000259" key="6">
    <source>
        <dbReference type="Pfam" id="PF00294"/>
    </source>
</evidence>
<dbReference type="GO" id="GO:0008865">
    <property type="term" value="F:fructokinase activity"/>
    <property type="evidence" value="ECO:0007669"/>
    <property type="project" value="UniProtKB-EC"/>
</dbReference>
<gene>
    <name evidence="7" type="ORF">J2S17_000114</name>
</gene>
<dbReference type="InterPro" id="IPR029056">
    <property type="entry name" value="Ribokinase-like"/>
</dbReference>
<dbReference type="InterPro" id="IPR011611">
    <property type="entry name" value="PfkB_dom"/>
</dbReference>
<dbReference type="InterPro" id="IPR050306">
    <property type="entry name" value="PfkB_Carbo_kinase"/>
</dbReference>